<dbReference type="EC" id="5.3.1.1" evidence="2"/>
<dbReference type="InterPro" id="IPR035990">
    <property type="entry name" value="TIM_sf"/>
</dbReference>
<dbReference type="Proteomes" id="UP000229816">
    <property type="component" value="Unassembled WGS sequence"/>
</dbReference>
<dbReference type="AlphaFoldDB" id="A0A2M8ESV9"/>
<evidence type="ECO:0000256" key="2">
    <source>
        <dbReference type="NCBIfam" id="TIGR00419"/>
    </source>
</evidence>
<gene>
    <name evidence="3" type="primary">tpiA</name>
    <name evidence="3" type="ORF">CO054_01395</name>
</gene>
<dbReference type="PROSITE" id="PS51440">
    <property type="entry name" value="TIM_2"/>
    <property type="match status" value="1"/>
</dbReference>
<evidence type="ECO:0000256" key="1">
    <source>
        <dbReference type="ARBA" id="ARBA00023235"/>
    </source>
</evidence>
<comment type="caution">
    <text evidence="3">The sequence shown here is derived from an EMBL/GenBank/DDBJ whole genome shotgun (WGS) entry which is preliminary data.</text>
</comment>
<dbReference type="SUPFAM" id="SSF51351">
    <property type="entry name" value="Triosephosphate isomerase (TIM)"/>
    <property type="match status" value="1"/>
</dbReference>
<sequence>MIFVNFKTYQNGTGEAALSLAKICRQVEKETTIKIIPVVQVADIFCLTREGFEVWTQHIDDIDFGPNTGQILPQSVIAAGAKGTLLNHSENKLPTQVIGSIVARCSKLGLKTLVCTESIEEAKEIIEFHPDLIAYEPPELIGGNISVSIAKPEIIRDFVNEIKEIPVLVGAGIQTTKDVQTAVKLGAVGILVSSGVVLAENQKEKLFELAKGFK</sequence>
<keyword evidence="1 3" id="KW-0413">Isomerase</keyword>
<dbReference type="Pfam" id="PF00121">
    <property type="entry name" value="TIM"/>
    <property type="match status" value="1"/>
</dbReference>
<dbReference type="InterPro" id="IPR000652">
    <property type="entry name" value="Triosephosphate_isomerase"/>
</dbReference>
<accession>A0A2M8ESV9</accession>
<name>A0A2M8ESV9_9BACT</name>
<reference evidence="4" key="1">
    <citation type="submission" date="2017-09" db="EMBL/GenBank/DDBJ databases">
        <title>Depth-based differentiation of microbial function through sediment-hosted aquifers and enrichment of novel symbionts in the deep terrestrial subsurface.</title>
        <authorList>
            <person name="Probst A.J."/>
            <person name="Ladd B."/>
            <person name="Jarett J.K."/>
            <person name="Geller-Mcgrath D.E."/>
            <person name="Sieber C.M.K."/>
            <person name="Emerson J.B."/>
            <person name="Anantharaman K."/>
            <person name="Thomas B.C."/>
            <person name="Malmstrom R."/>
            <person name="Stieglmeier M."/>
            <person name="Klingl A."/>
            <person name="Woyke T."/>
            <person name="Ryan C.M."/>
            <person name="Banfield J.F."/>
        </authorList>
    </citation>
    <scope>NUCLEOTIDE SEQUENCE [LARGE SCALE GENOMIC DNA]</scope>
</reference>
<protein>
    <recommendedName>
        <fullName evidence="2">Triose-phosphate isomerase</fullName>
        <ecNumber evidence="2">5.3.1.1</ecNumber>
    </recommendedName>
</protein>
<organism evidence="3 4">
    <name type="scientific">Candidatus Shapirobacteria bacterium CG_4_9_14_0_2_um_filter_39_11</name>
    <dbReference type="NCBI Taxonomy" id="1974478"/>
    <lineage>
        <taxon>Bacteria</taxon>
        <taxon>Candidatus Shapironibacteriota</taxon>
    </lineage>
</organism>
<dbReference type="NCBIfam" id="TIGR00419">
    <property type="entry name" value="tim"/>
    <property type="match status" value="1"/>
</dbReference>
<dbReference type="InterPro" id="IPR013785">
    <property type="entry name" value="Aldolase_TIM"/>
</dbReference>
<dbReference type="Gene3D" id="3.20.20.70">
    <property type="entry name" value="Aldolase class I"/>
    <property type="match status" value="1"/>
</dbReference>
<evidence type="ECO:0000313" key="4">
    <source>
        <dbReference type="Proteomes" id="UP000229816"/>
    </source>
</evidence>
<dbReference type="GO" id="GO:0006096">
    <property type="term" value="P:glycolytic process"/>
    <property type="evidence" value="ECO:0007669"/>
    <property type="project" value="UniProtKB-UniRule"/>
</dbReference>
<proteinExistence type="predicted"/>
<dbReference type="EMBL" id="PFSF01000029">
    <property type="protein sequence ID" value="PJC28199.1"/>
    <property type="molecule type" value="Genomic_DNA"/>
</dbReference>
<evidence type="ECO:0000313" key="3">
    <source>
        <dbReference type="EMBL" id="PJC28199.1"/>
    </source>
</evidence>
<dbReference type="NCBIfam" id="NF003302">
    <property type="entry name" value="PRK04302.1"/>
    <property type="match status" value="1"/>
</dbReference>
<dbReference type="GO" id="GO:0004807">
    <property type="term" value="F:triose-phosphate isomerase activity"/>
    <property type="evidence" value="ECO:0007669"/>
    <property type="project" value="UniProtKB-UniRule"/>
</dbReference>